<protein>
    <submittedName>
        <fullName evidence="1">Uncharacterized protein</fullName>
    </submittedName>
</protein>
<gene>
    <name evidence="1" type="ORF">MtrunA17_Chr2g0307901</name>
</gene>
<name>A0A396JC99_MEDTR</name>
<evidence type="ECO:0000313" key="1">
    <source>
        <dbReference type="EMBL" id="RHN74221.1"/>
    </source>
</evidence>
<dbReference type="Gramene" id="rna10247">
    <property type="protein sequence ID" value="RHN74221.1"/>
    <property type="gene ID" value="gene10247"/>
</dbReference>
<dbReference type="EMBL" id="PSQE01000002">
    <property type="protein sequence ID" value="RHN74221.1"/>
    <property type="molecule type" value="Genomic_DNA"/>
</dbReference>
<reference evidence="2" key="1">
    <citation type="journal article" date="2018" name="Nat. Plants">
        <title>Whole-genome landscape of Medicago truncatula symbiotic genes.</title>
        <authorList>
            <person name="Pecrix Y."/>
            <person name="Staton S.E."/>
            <person name="Sallet E."/>
            <person name="Lelandais-Briere C."/>
            <person name="Moreau S."/>
            <person name="Carrere S."/>
            <person name="Blein T."/>
            <person name="Jardinaud M.F."/>
            <person name="Latrasse D."/>
            <person name="Zouine M."/>
            <person name="Zahm M."/>
            <person name="Kreplak J."/>
            <person name="Mayjonade B."/>
            <person name="Satge C."/>
            <person name="Perez M."/>
            <person name="Cauet S."/>
            <person name="Marande W."/>
            <person name="Chantry-Darmon C."/>
            <person name="Lopez-Roques C."/>
            <person name="Bouchez O."/>
            <person name="Berard A."/>
            <person name="Debelle F."/>
            <person name="Munos S."/>
            <person name="Bendahmane A."/>
            <person name="Berges H."/>
            <person name="Niebel A."/>
            <person name="Buitink J."/>
            <person name="Frugier F."/>
            <person name="Benhamed M."/>
            <person name="Crespi M."/>
            <person name="Gouzy J."/>
            <person name="Gamas P."/>
        </authorList>
    </citation>
    <scope>NUCLEOTIDE SEQUENCE [LARGE SCALE GENOMIC DNA]</scope>
    <source>
        <strain evidence="2">cv. Jemalong A17</strain>
    </source>
</reference>
<dbReference type="AlphaFoldDB" id="A0A396JC99"/>
<organism evidence="1 2">
    <name type="scientific">Medicago truncatula</name>
    <name type="common">Barrel medic</name>
    <name type="synonym">Medicago tribuloides</name>
    <dbReference type="NCBI Taxonomy" id="3880"/>
    <lineage>
        <taxon>Eukaryota</taxon>
        <taxon>Viridiplantae</taxon>
        <taxon>Streptophyta</taxon>
        <taxon>Embryophyta</taxon>
        <taxon>Tracheophyta</taxon>
        <taxon>Spermatophyta</taxon>
        <taxon>Magnoliopsida</taxon>
        <taxon>eudicotyledons</taxon>
        <taxon>Gunneridae</taxon>
        <taxon>Pentapetalae</taxon>
        <taxon>rosids</taxon>
        <taxon>fabids</taxon>
        <taxon>Fabales</taxon>
        <taxon>Fabaceae</taxon>
        <taxon>Papilionoideae</taxon>
        <taxon>50 kb inversion clade</taxon>
        <taxon>NPAAA clade</taxon>
        <taxon>Hologalegina</taxon>
        <taxon>IRL clade</taxon>
        <taxon>Trifolieae</taxon>
        <taxon>Medicago</taxon>
    </lineage>
</organism>
<sequence length="147" mass="16360">MASITCPDDSVPEHYVSEHVVLEQPVPEQVLEINTHTATSTNDQPSSSSQAIQACALARSTNVPSSPTMFLDSSILADVCENIFQELNKLVQVRNNLVHEDNYVKQWRRLKERVDVVLTKLQGSCLDAQDTAQNNLQDWLSGVVNKL</sequence>
<dbReference type="Proteomes" id="UP000265566">
    <property type="component" value="Chromosome 2"/>
</dbReference>
<evidence type="ECO:0000313" key="2">
    <source>
        <dbReference type="Proteomes" id="UP000265566"/>
    </source>
</evidence>
<comment type="caution">
    <text evidence="1">The sequence shown here is derived from an EMBL/GenBank/DDBJ whole genome shotgun (WGS) entry which is preliminary data.</text>
</comment>
<proteinExistence type="predicted"/>
<accession>A0A396JC99</accession>